<keyword evidence="5" id="KW-1185">Reference proteome</keyword>
<dbReference type="GO" id="GO:0004523">
    <property type="term" value="F:RNA-DNA hybrid ribonuclease activity"/>
    <property type="evidence" value="ECO:0007669"/>
    <property type="project" value="InterPro"/>
</dbReference>
<sequence>MIGYWNVRGLKSRRFEIEKYSERYDIILLQETLLKPHDDYELPGFVLLRRDERRGTLVAIRDRPGLSFSSIDCSSFCGDDRDVQGVAVTDCRLAADLNVFNVYVSRAPSDLDWDFLQQLQGLGSNCIVAGDFNARSPVWCCSGAYNPNGRGLEAALGNIDLDLVSQLQPTRLAERHGDSDTTIDLCLVSPAISLDVDWRPTVLSGSDHLLCEARLRLPRAVAGRHRPLRRGQLYPRGEALGDVFGKMRRRAERASRRRRNEQTEDGGNSARPKWWSADVEARWRDKQRALASWRLARTSSDTTTRTSARILKNKTNAIFKRTAAASQADCWDAFIRNANCNSTMFWRFVSSMSGDSPRCSGLQIEHNGRILRTEADRGEAFLDRFVQQCSQDDHAAREQLRSALDDAIDIRGTPPAFTAQDLEQAIARLSDTSCGPDRLRSSDFRALSDQERRALLEEMNSSIATGTIPAHWTDSFLVPIPKPGKDHHTLQGYRIITVQNIGGKLVEGLVSRQLSSYLEQHLPATLGAYRPGRATWLNVGQVVHTAFEAFEAREHTLIVGQDLQDAYNLVSVPKLARLLMDLGVNPYLVRWLLSAFQSRRCALKCGRWLSEWTSLMMALPQGSPLSPICFNAYTLPIATMSLPSKFHVLTFADDVLVVGTGKDMAVLERHMQEALDDILTICQNASMEINPAKATACVLSLSKHCPPPCRLRYDGQPIPDTETITHLGVTLDRRLTFGAHIEKVVSRCTRALGTLKMAQKRGVCQRRIVELYRSLILSRLTYGGEVITASPSSLERLDRIQNAALRIATGCTRDTARPTLRYMVDVRSVPQKIETLRVTAVAKILETPTDRAPLRRLQRSGWIRQACATLRDIKGRHSLRAGPQFAATPDCVSDAWNIMACHSLDRSCREWPPGVANAAFEALLDEIHDRDTATLVLATDGSVTRDPPRSGWGCFLRYGESTRCTSGACRLTLSSMRAEMEAVTLGLCAARELAPDAEHIIIATDSQSLLRKLETGWSPPEWQQIPQRITWLYCPGHSGISMNEKADRLAGEGSSATSRIVLSASDIRHIVNDYQREAEAQEALHRGSREVERMVERGLRRGWVAKSHRRGAVGRLACQLACVTISRRTLADVQSVGGAEAAWTRIFGSRSASEAAAEE</sequence>
<feature type="domain" description="RNase H type-1" evidence="3">
    <location>
        <begin position="931"/>
        <end position="1055"/>
    </location>
</feature>
<keyword evidence="4" id="KW-0695">RNA-directed DNA polymerase</keyword>
<name>A0A6A4X2T6_AMPAM</name>
<dbReference type="Pfam" id="PF14529">
    <property type="entry name" value="Exo_endo_phos_2"/>
    <property type="match status" value="1"/>
</dbReference>
<dbReference type="EMBL" id="VIIS01000078">
    <property type="protein sequence ID" value="KAF0313595.1"/>
    <property type="molecule type" value="Genomic_DNA"/>
</dbReference>
<dbReference type="Pfam" id="PF00075">
    <property type="entry name" value="RNase_H"/>
    <property type="match status" value="1"/>
</dbReference>
<dbReference type="InterPro" id="IPR000477">
    <property type="entry name" value="RT_dom"/>
</dbReference>
<dbReference type="GO" id="GO:0003676">
    <property type="term" value="F:nucleic acid binding"/>
    <property type="evidence" value="ECO:0007669"/>
    <property type="project" value="InterPro"/>
</dbReference>
<organism evidence="4 5">
    <name type="scientific">Amphibalanus amphitrite</name>
    <name type="common">Striped barnacle</name>
    <name type="synonym">Balanus amphitrite</name>
    <dbReference type="NCBI Taxonomy" id="1232801"/>
    <lineage>
        <taxon>Eukaryota</taxon>
        <taxon>Metazoa</taxon>
        <taxon>Ecdysozoa</taxon>
        <taxon>Arthropoda</taxon>
        <taxon>Crustacea</taxon>
        <taxon>Multicrustacea</taxon>
        <taxon>Cirripedia</taxon>
        <taxon>Thoracica</taxon>
        <taxon>Thoracicalcarea</taxon>
        <taxon>Balanomorpha</taxon>
        <taxon>Balanoidea</taxon>
        <taxon>Balanidae</taxon>
        <taxon>Amphibalaninae</taxon>
        <taxon>Amphibalanus</taxon>
    </lineage>
</organism>
<feature type="region of interest" description="Disordered" evidence="1">
    <location>
        <begin position="250"/>
        <end position="272"/>
    </location>
</feature>
<feature type="domain" description="Reverse transcriptase" evidence="2">
    <location>
        <begin position="461"/>
        <end position="731"/>
    </location>
</feature>
<feature type="compositionally biased region" description="Basic residues" evidence="1">
    <location>
        <begin position="250"/>
        <end position="259"/>
    </location>
</feature>
<dbReference type="PANTHER" id="PTHR36688:SF1">
    <property type="entry name" value="ENDONUCLEASE_EXONUCLEASE_PHOSPHATASE DOMAIN-CONTAINING PROTEIN"/>
    <property type="match status" value="1"/>
</dbReference>
<dbReference type="InterPro" id="IPR043502">
    <property type="entry name" value="DNA/RNA_pol_sf"/>
</dbReference>
<dbReference type="CDD" id="cd09276">
    <property type="entry name" value="Rnase_HI_RT_non_LTR"/>
    <property type="match status" value="1"/>
</dbReference>
<dbReference type="SUPFAM" id="SSF56672">
    <property type="entry name" value="DNA/RNA polymerases"/>
    <property type="match status" value="1"/>
</dbReference>
<dbReference type="GO" id="GO:0042575">
    <property type="term" value="C:DNA polymerase complex"/>
    <property type="evidence" value="ECO:0007669"/>
    <property type="project" value="UniProtKB-ARBA"/>
</dbReference>
<dbReference type="InterPro" id="IPR036397">
    <property type="entry name" value="RNaseH_sf"/>
</dbReference>
<dbReference type="AlphaFoldDB" id="A0A6A4X2T6"/>
<dbReference type="InterPro" id="IPR036691">
    <property type="entry name" value="Endo/exonu/phosph_ase_sf"/>
</dbReference>
<proteinExistence type="predicted"/>
<evidence type="ECO:0000259" key="3">
    <source>
        <dbReference type="PROSITE" id="PS50879"/>
    </source>
</evidence>
<dbReference type="InterPro" id="IPR052560">
    <property type="entry name" value="RdDP_mobile_element"/>
</dbReference>
<dbReference type="InterPro" id="IPR012337">
    <property type="entry name" value="RNaseH-like_sf"/>
</dbReference>
<dbReference type="PROSITE" id="PS50879">
    <property type="entry name" value="RNASE_H_1"/>
    <property type="match status" value="1"/>
</dbReference>
<dbReference type="SUPFAM" id="SSF53098">
    <property type="entry name" value="Ribonuclease H-like"/>
    <property type="match status" value="1"/>
</dbReference>
<dbReference type="GO" id="GO:0003964">
    <property type="term" value="F:RNA-directed DNA polymerase activity"/>
    <property type="evidence" value="ECO:0007669"/>
    <property type="project" value="UniProtKB-KW"/>
</dbReference>
<dbReference type="Proteomes" id="UP000440578">
    <property type="component" value="Unassembled WGS sequence"/>
</dbReference>
<accession>A0A6A4X2T6</accession>
<protein>
    <submittedName>
        <fullName evidence="4">RNA-directed DNA polymerase from mobile element jockey</fullName>
    </submittedName>
</protein>
<dbReference type="OrthoDB" id="6373033at2759"/>
<keyword evidence="4" id="KW-0548">Nucleotidyltransferase</keyword>
<comment type="caution">
    <text evidence="4">The sequence shown here is derived from an EMBL/GenBank/DDBJ whole genome shotgun (WGS) entry which is preliminary data.</text>
</comment>
<dbReference type="Gene3D" id="3.60.10.10">
    <property type="entry name" value="Endonuclease/exonuclease/phosphatase"/>
    <property type="match status" value="1"/>
</dbReference>
<dbReference type="Pfam" id="PF00078">
    <property type="entry name" value="RVT_1"/>
    <property type="match status" value="1"/>
</dbReference>
<evidence type="ECO:0000256" key="1">
    <source>
        <dbReference type="SAM" id="MobiDB-lite"/>
    </source>
</evidence>
<dbReference type="PANTHER" id="PTHR36688">
    <property type="entry name" value="ENDO/EXONUCLEASE/PHOSPHATASE DOMAIN-CONTAINING PROTEIN"/>
    <property type="match status" value="1"/>
</dbReference>
<gene>
    <name evidence="4" type="primary">pol_43</name>
    <name evidence="4" type="ORF">FJT64_015879</name>
</gene>
<dbReference type="PROSITE" id="PS50878">
    <property type="entry name" value="RT_POL"/>
    <property type="match status" value="1"/>
</dbReference>
<evidence type="ECO:0000313" key="5">
    <source>
        <dbReference type="Proteomes" id="UP000440578"/>
    </source>
</evidence>
<evidence type="ECO:0000313" key="4">
    <source>
        <dbReference type="EMBL" id="KAF0313595.1"/>
    </source>
</evidence>
<dbReference type="SUPFAM" id="SSF56219">
    <property type="entry name" value="DNase I-like"/>
    <property type="match status" value="1"/>
</dbReference>
<dbReference type="InterPro" id="IPR002156">
    <property type="entry name" value="RNaseH_domain"/>
</dbReference>
<evidence type="ECO:0000259" key="2">
    <source>
        <dbReference type="PROSITE" id="PS50878"/>
    </source>
</evidence>
<dbReference type="CDD" id="cd01650">
    <property type="entry name" value="RT_nLTR_like"/>
    <property type="match status" value="1"/>
</dbReference>
<reference evidence="4 5" key="1">
    <citation type="submission" date="2019-07" db="EMBL/GenBank/DDBJ databases">
        <title>Draft genome assembly of a fouling barnacle, Amphibalanus amphitrite (Darwin, 1854): The first reference genome for Thecostraca.</title>
        <authorList>
            <person name="Kim W."/>
        </authorList>
    </citation>
    <scope>NUCLEOTIDE SEQUENCE [LARGE SCALE GENOMIC DNA]</scope>
    <source>
        <strain evidence="4">SNU_AA5</strain>
        <tissue evidence="4">Soma without cirri and trophi</tissue>
    </source>
</reference>
<dbReference type="InterPro" id="IPR005135">
    <property type="entry name" value="Endo/exonuclease/phosphatase"/>
</dbReference>
<keyword evidence="4" id="KW-0808">Transferase</keyword>
<dbReference type="Gene3D" id="3.30.420.10">
    <property type="entry name" value="Ribonuclease H-like superfamily/Ribonuclease H"/>
    <property type="match status" value="1"/>
</dbReference>